<name>A0A849W139_9HYPH</name>
<dbReference type="EMBL" id="JABUMX010000007">
    <property type="protein sequence ID" value="NTS33723.1"/>
    <property type="molecule type" value="Genomic_DNA"/>
</dbReference>
<comment type="caution">
    <text evidence="1">The sequence shown here is derived from an EMBL/GenBank/DDBJ whole genome shotgun (WGS) entry which is preliminary data.</text>
</comment>
<proteinExistence type="predicted"/>
<gene>
    <name evidence="1" type="ORF">HQ945_20910</name>
</gene>
<reference evidence="1 2" key="1">
    <citation type="submission" date="2020-05" db="EMBL/GenBank/DDBJ databases">
        <authorList>
            <person name="Kim M.K."/>
        </authorList>
    </citation>
    <scope>NUCLEOTIDE SEQUENCE [LARGE SCALE GENOMIC DNA]</scope>
    <source>
        <strain evidence="1 2">BT25</strain>
    </source>
</reference>
<keyword evidence="2" id="KW-1185">Reference proteome</keyword>
<dbReference type="Proteomes" id="UP000550508">
    <property type="component" value="Unassembled WGS sequence"/>
</dbReference>
<sequence>MKYLETLQKKADSTQAVETLYRQEAAVRIASLEQERAFAFRRLNLMRTLAAVMQPQAGDGEWQHDEEIAVARAIAALLAKLGWSSDSDAREAMLDNFTPVIVALHRAELTGSGTVEEVVDALARFEAWYAATFNASFWMLFENPIPDTPRVDF</sequence>
<evidence type="ECO:0000313" key="2">
    <source>
        <dbReference type="Proteomes" id="UP000550508"/>
    </source>
</evidence>
<protein>
    <submittedName>
        <fullName evidence="1">Uncharacterized protein</fullName>
    </submittedName>
</protein>
<evidence type="ECO:0000313" key="1">
    <source>
        <dbReference type="EMBL" id="NTS33723.1"/>
    </source>
</evidence>
<accession>A0A849W139</accession>
<organism evidence="1 2">
    <name type="scientific">Phyllobacterium pellucidum</name>
    <dbReference type="NCBI Taxonomy" id="2740464"/>
    <lineage>
        <taxon>Bacteria</taxon>
        <taxon>Pseudomonadati</taxon>
        <taxon>Pseudomonadota</taxon>
        <taxon>Alphaproteobacteria</taxon>
        <taxon>Hyphomicrobiales</taxon>
        <taxon>Phyllobacteriaceae</taxon>
        <taxon>Phyllobacterium</taxon>
    </lineage>
</organism>
<dbReference type="AlphaFoldDB" id="A0A849W139"/>
<dbReference type="RefSeq" id="WP_113282164.1">
    <property type="nucleotide sequence ID" value="NZ_JABUMX010000007.1"/>
</dbReference>